<keyword evidence="5" id="KW-0812">Transmembrane</keyword>
<dbReference type="AlphaFoldDB" id="A0A4R2LIX5"/>
<dbReference type="EMBL" id="SLXB01000020">
    <property type="protein sequence ID" value="TCO89499.1"/>
    <property type="molecule type" value="Genomic_DNA"/>
</dbReference>
<dbReference type="InterPro" id="IPR027304">
    <property type="entry name" value="Trigger_fact/SurA_dom_sf"/>
</dbReference>
<gene>
    <name evidence="6" type="ORF">EV202_12034</name>
</gene>
<dbReference type="Proteomes" id="UP000295600">
    <property type="component" value="Unassembled WGS sequence"/>
</dbReference>
<reference evidence="6 7" key="1">
    <citation type="submission" date="2019-03" db="EMBL/GenBank/DDBJ databases">
        <title>Genomic Encyclopedia of Type Strains, Phase IV (KMG-IV): sequencing the most valuable type-strain genomes for metagenomic binning, comparative biology and taxonomic classification.</title>
        <authorList>
            <person name="Goeker M."/>
        </authorList>
    </citation>
    <scope>NUCLEOTIDE SEQUENCE [LARGE SCALE GENOMIC DNA]</scope>
    <source>
        <strain evidence="6 7">DSM 23917</strain>
    </source>
</reference>
<dbReference type="RefSeq" id="WP_131927024.1">
    <property type="nucleotide sequence ID" value="NZ_JBQMZI010000025.1"/>
</dbReference>
<dbReference type="PANTHER" id="PTHR47529">
    <property type="entry name" value="PEPTIDYL-PROLYL CIS-TRANS ISOMERASE D"/>
    <property type="match status" value="1"/>
</dbReference>
<dbReference type="SUPFAM" id="SSF109998">
    <property type="entry name" value="Triger factor/SurA peptide-binding domain-like"/>
    <property type="match status" value="1"/>
</dbReference>
<keyword evidence="3 5" id="KW-0472">Membrane</keyword>
<dbReference type="GO" id="GO:0005886">
    <property type="term" value="C:plasma membrane"/>
    <property type="evidence" value="ECO:0007669"/>
    <property type="project" value="UniProtKB-SubCell"/>
</dbReference>
<evidence type="ECO:0000313" key="6">
    <source>
        <dbReference type="EMBL" id="TCO89499.1"/>
    </source>
</evidence>
<keyword evidence="6" id="KW-0413">Isomerase</keyword>
<dbReference type="GO" id="GO:0003755">
    <property type="term" value="F:peptidyl-prolyl cis-trans isomerase activity"/>
    <property type="evidence" value="ECO:0007669"/>
    <property type="project" value="InterPro"/>
</dbReference>
<comment type="subcellular location">
    <subcellularLocation>
        <location evidence="1">Cell membrane</location>
    </subcellularLocation>
</comment>
<evidence type="ECO:0000256" key="5">
    <source>
        <dbReference type="SAM" id="Phobius"/>
    </source>
</evidence>
<dbReference type="PANTHER" id="PTHR47529:SF1">
    <property type="entry name" value="PERIPLASMIC CHAPERONE PPID"/>
    <property type="match status" value="1"/>
</dbReference>
<keyword evidence="4" id="KW-0143">Chaperone</keyword>
<protein>
    <submittedName>
        <fullName evidence="6">Peptidyl-prolyl cis-trans isomerase D</fullName>
    </submittedName>
</protein>
<dbReference type="Gene3D" id="3.10.50.40">
    <property type="match status" value="1"/>
</dbReference>
<proteinExistence type="predicted"/>
<dbReference type="InterPro" id="IPR046357">
    <property type="entry name" value="PPIase_dom_sf"/>
</dbReference>
<dbReference type="Pfam" id="PF13616">
    <property type="entry name" value="Rotamase_3"/>
    <property type="match status" value="1"/>
</dbReference>
<feature type="transmembrane region" description="Helical" evidence="5">
    <location>
        <begin position="12"/>
        <end position="31"/>
    </location>
</feature>
<evidence type="ECO:0000256" key="1">
    <source>
        <dbReference type="ARBA" id="ARBA00004236"/>
    </source>
</evidence>
<name>A0A4R2LIX5_9BACE</name>
<organism evidence="6 7">
    <name type="scientific">Prevotella heparinolytica</name>
    <dbReference type="NCBI Taxonomy" id="28113"/>
    <lineage>
        <taxon>Bacteria</taxon>
        <taxon>Pseudomonadati</taxon>
        <taxon>Bacteroidota</taxon>
        <taxon>Bacteroidia</taxon>
        <taxon>Bacteroidales</taxon>
        <taxon>Bacteroidaceae</taxon>
        <taxon>Bacteroides</taxon>
    </lineage>
</organism>
<evidence type="ECO:0000256" key="2">
    <source>
        <dbReference type="ARBA" id="ARBA00022475"/>
    </source>
</evidence>
<evidence type="ECO:0000256" key="4">
    <source>
        <dbReference type="ARBA" id="ARBA00023186"/>
    </source>
</evidence>
<comment type="caution">
    <text evidence="6">The sequence shown here is derived from an EMBL/GenBank/DDBJ whole genome shotgun (WGS) entry which is preliminary data.</text>
</comment>
<dbReference type="Pfam" id="PF13623">
    <property type="entry name" value="SurA_N_2"/>
    <property type="match status" value="1"/>
</dbReference>
<keyword evidence="5" id="KW-1133">Transmembrane helix</keyword>
<evidence type="ECO:0000256" key="3">
    <source>
        <dbReference type="ARBA" id="ARBA00023136"/>
    </source>
</evidence>
<keyword evidence="2" id="KW-1003">Cell membrane</keyword>
<sequence>MATLQNIRSKGPLLVIVIGLALFAFIAGDAWKVLQPHQSQDVGEVNGESISAQDYQALVEEYTEVIKFSSGNSALNDEQTNQIKDEVWRTYINNKLIEREAKKLGLTVTKAEVQAIIDAGVHPMLQQTPFRNPQTGVFDKDMLKKFLVDYSKMDKAQMPSQYVEYYESMYKFWSFLEKSLIQGRLQEKYQALITKSLFSNPVEAQGAFDARVNQANLLLAAVPYSSIVDSTIVVKDADLKAAYDKKKEQFKQYTETRNIKFIDVQVTASAEDKAALQKEMEEYTEQLAGTPTDYAFFIRSTGSEVSYADLFYTTRSLPADVVARLDSVSVGGVFGPYYNVEDNTINSFKKLAFASMPDSIEFRQIQVVAEDAAKTKTLADSIYNAIKGGADFAEVAKKYGQTGEPAWISSTNYEGAQVEGDNLKYITAVTTLAQNELTNLTLGQANVILQVTAKKAVKDKYKVAVIKRPVDFSKETYSKAYNEFSQFIAANNTLEKMVANAEDAGYKLLDRTDLYSSEHGIGGVRGTKDALKWAFEAKAGEVSGLYECGESDRMMVVGVVSIVPEGYRPLALVKEQLRAEILRDKKAEKIMADMKAANAVSFDQYKNLTNAVSDSVKHVTFGAPAYVAALRSSEPLVSAYASVAELNKLSAPIKGNGGVFVLQAYAKEKQNETFNKETEEVALKNMHARMASQFINDLYLKAEVKDKRYLFF</sequence>
<evidence type="ECO:0000313" key="7">
    <source>
        <dbReference type="Proteomes" id="UP000295600"/>
    </source>
</evidence>
<dbReference type="InterPro" id="IPR052029">
    <property type="entry name" value="PpiD_chaperone"/>
</dbReference>
<accession>A0A4R2LIX5</accession>
<dbReference type="Gene3D" id="1.10.4030.10">
    <property type="entry name" value="Porin chaperone SurA, peptide-binding domain"/>
    <property type="match status" value="1"/>
</dbReference>